<dbReference type="Gene3D" id="3.40.50.720">
    <property type="entry name" value="NAD(P)-binding Rossmann-like Domain"/>
    <property type="match status" value="1"/>
</dbReference>
<protein>
    <submittedName>
        <fullName evidence="2">Methyltransferase domain-containing protein</fullName>
    </submittedName>
</protein>
<proteinExistence type="predicted"/>
<keyword evidence="2" id="KW-0808">Transferase</keyword>
<dbReference type="AlphaFoldDB" id="A0A842HSH6"/>
<name>A0A842HSH6_9BURK</name>
<accession>A0A842HSH6</accession>
<dbReference type="Gene3D" id="3.40.50.150">
    <property type="entry name" value="Vaccinia Virus protein VP39"/>
    <property type="match status" value="1"/>
</dbReference>
<sequence length="332" mass="37359">MYDSAQEGKDCPKGDIRLVEDGATGLVYNVAFRPELMSYDGNYQNEQGVSSYFRQHLEAVADIVDCYLGRQHLVEVGCGKGFFLELLLRRGSEITGFDETYEGSNPRVRRQYYGPGVIDRAEGLVLRHVLEHVQDPFYFLQLLRDANGGSGRIYIEVPCFDWICKRKAWFDIFYEHVNYFRLADFRRMFGQILDCGHLFGGQYLYVVAELSSLRSPVYDAADPVCFPADFTIKVDVPIAAGNRSVVWGGASKGVIFTLLKARAGYVVDAVIDINPAKQGKYLAATGIQVCSPEQVLPQLPKGSTVFVMNSNYLDEIKRMSNNAYHYIGIDNE</sequence>
<dbReference type="GO" id="GO:0008168">
    <property type="term" value="F:methyltransferase activity"/>
    <property type="evidence" value="ECO:0007669"/>
    <property type="project" value="UniProtKB-KW"/>
</dbReference>
<dbReference type="InterPro" id="IPR013691">
    <property type="entry name" value="MeTrfase_14"/>
</dbReference>
<keyword evidence="2" id="KW-0489">Methyltransferase</keyword>
<evidence type="ECO:0000313" key="3">
    <source>
        <dbReference type="Proteomes" id="UP000545386"/>
    </source>
</evidence>
<feature type="domain" description="C-methyltransferase" evidence="1">
    <location>
        <begin position="240"/>
        <end position="320"/>
    </location>
</feature>
<keyword evidence="3" id="KW-1185">Reference proteome</keyword>
<dbReference type="InterPro" id="IPR029063">
    <property type="entry name" value="SAM-dependent_MTases_sf"/>
</dbReference>
<comment type="caution">
    <text evidence="2">The sequence shown here is derived from an EMBL/GenBank/DDBJ whole genome shotgun (WGS) entry which is preliminary data.</text>
</comment>
<dbReference type="SUPFAM" id="SSF53335">
    <property type="entry name" value="S-adenosyl-L-methionine-dependent methyltransferases"/>
    <property type="match status" value="1"/>
</dbReference>
<dbReference type="Pfam" id="PF13489">
    <property type="entry name" value="Methyltransf_23"/>
    <property type="match status" value="1"/>
</dbReference>
<dbReference type="EMBL" id="JACJUU010000010">
    <property type="protein sequence ID" value="MBC2770598.1"/>
    <property type="molecule type" value="Genomic_DNA"/>
</dbReference>
<evidence type="ECO:0000259" key="1">
    <source>
        <dbReference type="Pfam" id="PF08484"/>
    </source>
</evidence>
<gene>
    <name evidence="2" type="ORF">GTU67_11845</name>
</gene>
<organism evidence="2 3">
    <name type="scientific">Pusillimonas minor</name>
    <dbReference type="NCBI Taxonomy" id="2697024"/>
    <lineage>
        <taxon>Bacteria</taxon>
        <taxon>Pseudomonadati</taxon>
        <taxon>Pseudomonadota</taxon>
        <taxon>Betaproteobacteria</taxon>
        <taxon>Burkholderiales</taxon>
        <taxon>Alcaligenaceae</taxon>
        <taxon>Pusillimonas</taxon>
    </lineage>
</organism>
<dbReference type="Proteomes" id="UP000545386">
    <property type="component" value="Unassembled WGS sequence"/>
</dbReference>
<evidence type="ECO:0000313" key="2">
    <source>
        <dbReference type="EMBL" id="MBC2770598.1"/>
    </source>
</evidence>
<dbReference type="Pfam" id="PF08484">
    <property type="entry name" value="Methyltransf_14"/>
    <property type="match status" value="1"/>
</dbReference>
<reference evidence="2 3" key="1">
    <citation type="submission" date="2020-08" db="EMBL/GenBank/DDBJ databases">
        <title>Paraeoetvoesia sp. YC-7-48 draft genome sequence.</title>
        <authorList>
            <person name="Yao L."/>
        </authorList>
    </citation>
    <scope>NUCLEOTIDE SEQUENCE [LARGE SCALE GENOMIC DNA]</scope>
    <source>
        <strain evidence="3">YC-7-48</strain>
    </source>
</reference>
<dbReference type="GO" id="GO:0032259">
    <property type="term" value="P:methylation"/>
    <property type="evidence" value="ECO:0007669"/>
    <property type="project" value="UniProtKB-KW"/>
</dbReference>